<feature type="coiled-coil region" evidence="1">
    <location>
        <begin position="69"/>
        <end position="96"/>
    </location>
</feature>
<keyword evidence="2" id="KW-1133">Transmembrane helix</keyword>
<feature type="transmembrane region" description="Helical" evidence="2">
    <location>
        <begin position="43"/>
        <end position="68"/>
    </location>
</feature>
<keyword evidence="2" id="KW-0812">Transmembrane</keyword>
<evidence type="ECO:0000313" key="4">
    <source>
        <dbReference type="Proteomes" id="UP000176951"/>
    </source>
</evidence>
<sequence length="141" mass="15942">MKKRYRKNSKSPLFAAYSFAGYNVAYAAKGLSRGIFDKRTYQSFWLSAFLILLVFLSSLGWYVFAVSARVGEDYKLQRLEKKIQGLNEEHNNLVVRLSQEKTLDKIEERALTLGLVPSFKASYVALPSSAVAFSQDADTAR</sequence>
<dbReference type="EMBL" id="MHSW01000038">
    <property type="protein sequence ID" value="OHA50387.1"/>
    <property type="molecule type" value="Genomic_DNA"/>
</dbReference>
<evidence type="ECO:0000256" key="2">
    <source>
        <dbReference type="SAM" id="Phobius"/>
    </source>
</evidence>
<accession>A0A1G2PPY4</accession>
<name>A0A1G2PPY4_9BACT</name>
<organism evidence="3 4">
    <name type="scientific">Candidatus Terrybacteria bacterium RIFCSPLOWO2_01_FULL_40_23</name>
    <dbReference type="NCBI Taxonomy" id="1802366"/>
    <lineage>
        <taxon>Bacteria</taxon>
        <taxon>Candidatus Terryibacteriota</taxon>
    </lineage>
</organism>
<dbReference type="AlphaFoldDB" id="A0A1G2PPY4"/>
<reference evidence="3 4" key="1">
    <citation type="journal article" date="2016" name="Nat. Commun.">
        <title>Thousands of microbial genomes shed light on interconnected biogeochemical processes in an aquifer system.</title>
        <authorList>
            <person name="Anantharaman K."/>
            <person name="Brown C.T."/>
            <person name="Hug L.A."/>
            <person name="Sharon I."/>
            <person name="Castelle C.J."/>
            <person name="Probst A.J."/>
            <person name="Thomas B.C."/>
            <person name="Singh A."/>
            <person name="Wilkins M.J."/>
            <person name="Karaoz U."/>
            <person name="Brodie E.L."/>
            <person name="Williams K.H."/>
            <person name="Hubbard S.S."/>
            <person name="Banfield J.F."/>
        </authorList>
    </citation>
    <scope>NUCLEOTIDE SEQUENCE [LARGE SCALE GENOMIC DNA]</scope>
</reference>
<keyword evidence="1" id="KW-0175">Coiled coil</keyword>
<protein>
    <submittedName>
        <fullName evidence="3">Uncharacterized protein</fullName>
    </submittedName>
</protein>
<gene>
    <name evidence="3" type="ORF">A3A97_03490</name>
</gene>
<proteinExistence type="predicted"/>
<evidence type="ECO:0000256" key="1">
    <source>
        <dbReference type="SAM" id="Coils"/>
    </source>
</evidence>
<comment type="caution">
    <text evidence="3">The sequence shown here is derived from an EMBL/GenBank/DDBJ whole genome shotgun (WGS) entry which is preliminary data.</text>
</comment>
<evidence type="ECO:0000313" key="3">
    <source>
        <dbReference type="EMBL" id="OHA50387.1"/>
    </source>
</evidence>
<dbReference type="Proteomes" id="UP000176951">
    <property type="component" value="Unassembled WGS sequence"/>
</dbReference>
<keyword evidence="2" id="KW-0472">Membrane</keyword>